<evidence type="ECO:0000313" key="3">
    <source>
        <dbReference type="Proteomes" id="UP000824890"/>
    </source>
</evidence>
<evidence type="ECO:0000256" key="1">
    <source>
        <dbReference type="SAM" id="MobiDB-lite"/>
    </source>
</evidence>
<comment type="caution">
    <text evidence="2">The sequence shown here is derived from an EMBL/GenBank/DDBJ whole genome shotgun (WGS) entry which is preliminary data.</text>
</comment>
<name>A0ABQ8B356_BRANA</name>
<reference evidence="2 3" key="1">
    <citation type="submission" date="2021-05" db="EMBL/GenBank/DDBJ databases">
        <title>Genome Assembly of Synthetic Allotetraploid Brassica napus Reveals Homoeologous Exchanges between Subgenomes.</title>
        <authorList>
            <person name="Davis J.T."/>
        </authorList>
    </citation>
    <scope>NUCLEOTIDE SEQUENCE [LARGE SCALE GENOMIC DNA]</scope>
    <source>
        <strain evidence="3">cv. Da-Ae</strain>
        <tissue evidence="2">Seedling</tissue>
    </source>
</reference>
<evidence type="ECO:0000313" key="2">
    <source>
        <dbReference type="EMBL" id="KAH0898883.1"/>
    </source>
</evidence>
<gene>
    <name evidence="2" type="ORF">HID58_048451</name>
</gene>
<keyword evidence="3" id="KW-1185">Reference proteome</keyword>
<dbReference type="EMBL" id="JAGKQM010000012">
    <property type="protein sequence ID" value="KAH0898883.1"/>
    <property type="molecule type" value="Genomic_DNA"/>
</dbReference>
<organism evidence="2 3">
    <name type="scientific">Brassica napus</name>
    <name type="common">Rape</name>
    <dbReference type="NCBI Taxonomy" id="3708"/>
    <lineage>
        <taxon>Eukaryota</taxon>
        <taxon>Viridiplantae</taxon>
        <taxon>Streptophyta</taxon>
        <taxon>Embryophyta</taxon>
        <taxon>Tracheophyta</taxon>
        <taxon>Spermatophyta</taxon>
        <taxon>Magnoliopsida</taxon>
        <taxon>eudicotyledons</taxon>
        <taxon>Gunneridae</taxon>
        <taxon>Pentapetalae</taxon>
        <taxon>rosids</taxon>
        <taxon>malvids</taxon>
        <taxon>Brassicales</taxon>
        <taxon>Brassicaceae</taxon>
        <taxon>Brassiceae</taxon>
        <taxon>Brassica</taxon>
    </lineage>
</organism>
<feature type="region of interest" description="Disordered" evidence="1">
    <location>
        <begin position="62"/>
        <end position="82"/>
    </location>
</feature>
<feature type="non-terminal residue" evidence="2">
    <location>
        <position position="1"/>
    </location>
</feature>
<proteinExistence type="predicted"/>
<protein>
    <submittedName>
        <fullName evidence="2">Uncharacterized protein</fullName>
    </submittedName>
</protein>
<accession>A0ABQ8B356</accession>
<sequence length="428" mass="46961">ESPPDAGVKESFVDSDLPWDVAGSTFFWSKDSEDNGRRKRIPTPPFRQIVLTDRRGRIHQWGAAGAIRSQSDPSHGSEELSDRETGESILIFNLALSAAVGTEEAERLDMILITRLYTSQSSIQASSSKIIRAPGSAVSKTPSEAQSFYIFCKISAESPPDAGVKESFVDSDLPWDVAGSTFFWSKDSEDNGRRKRIPTPPFRQIVLTDRRGRIHQWGAAGAIRSQSDPSHGSEELSDRETGESILIFNLALSAAVGTEEAERLDMILITRLYTSQSSIQASSSKIIRAPGSAVSKTPSEAQSFYIFCKISAESPPDAGVKESFVDSDLPWDVAGSTFFWSKDSEDNGRRKRIPTPPFRQIVLTDRRGRIHQWGAAGAIRSQSDPSHGSEELSDRETGESILIFNLALSAAVGTEEAERLDMILIVHI</sequence>
<dbReference type="Proteomes" id="UP000824890">
    <property type="component" value="Unassembled WGS sequence"/>
</dbReference>
<feature type="region of interest" description="Disordered" evidence="1">
    <location>
        <begin position="375"/>
        <end position="394"/>
    </location>
</feature>